<dbReference type="EMBL" id="MU858211">
    <property type="protein sequence ID" value="KAK4209241.1"/>
    <property type="molecule type" value="Genomic_DNA"/>
</dbReference>
<dbReference type="GO" id="GO:0009102">
    <property type="term" value="P:biotin biosynthetic process"/>
    <property type="evidence" value="ECO:0007669"/>
    <property type="project" value="TreeGrafter"/>
</dbReference>
<name>A0AAN7B1H2_9PEZI</name>
<evidence type="ECO:0000256" key="4">
    <source>
        <dbReference type="ARBA" id="ARBA00022898"/>
    </source>
</evidence>
<organism evidence="7 8">
    <name type="scientific">Rhypophila decipiens</name>
    <dbReference type="NCBI Taxonomy" id="261697"/>
    <lineage>
        <taxon>Eukaryota</taxon>
        <taxon>Fungi</taxon>
        <taxon>Dikarya</taxon>
        <taxon>Ascomycota</taxon>
        <taxon>Pezizomycotina</taxon>
        <taxon>Sordariomycetes</taxon>
        <taxon>Sordariomycetidae</taxon>
        <taxon>Sordariales</taxon>
        <taxon>Naviculisporaceae</taxon>
        <taxon>Rhypophila</taxon>
    </lineage>
</organism>
<sequence length="516" mass="57252">MGSTGKEVDTLLTQGLKTRLKIQQLQPQGKANAKNQQTSQSPLSTFARNLQGALDQRSSVKSLRTFVAGEFEDPGELALVDFSSNNILSWNETSLLRDEFYAQLASHPKFTVGSGGTRLMDGNYTYLETTENEIAAFHKAETGLIMNSGYEANVAIWGSIPRPGDIMVHDSLVHSSTHEGMARSLSVNKIEFKHGNMESYKQVLTQILDEFPLVKQGKRSVLVAIESVYSMDGDVCPLKDMIDFADELYTHKNVEFVVDEAHSSGLFGPGGAGLVVALGLEKRCAVRIHTFGKSVGASGAIVLGNEAIRSALINFNPQTIFSTAPSFPMVAGIKAGYNLIMSEKGEKARNDLQHVARMIFSELTSHPNWPLVLEEGLLSVPLAGDDRDPGYNPEYAEWWESRPFLTHIVTLRPRPEHLYWLYFHCLDAGYRVWAIEYPIVELNKARVTIRLHANNTDEQVRGVVAAIYDWVDEVRALEHKQKKSGESGKGDVKVTKSAKRVYDWMRSEGLDGFGMP</sequence>
<dbReference type="Proteomes" id="UP001301769">
    <property type="component" value="Unassembled WGS sequence"/>
</dbReference>
<dbReference type="Gene3D" id="3.40.640.10">
    <property type="entry name" value="Type I PLP-dependent aspartate aminotransferase-like (Major domain)"/>
    <property type="match status" value="1"/>
</dbReference>
<dbReference type="InterPro" id="IPR015421">
    <property type="entry name" value="PyrdxlP-dep_Trfase_major"/>
</dbReference>
<dbReference type="Pfam" id="PF00155">
    <property type="entry name" value="Aminotran_1_2"/>
    <property type="match status" value="1"/>
</dbReference>
<evidence type="ECO:0000256" key="1">
    <source>
        <dbReference type="ARBA" id="ARBA00001933"/>
    </source>
</evidence>
<dbReference type="GO" id="GO:0016740">
    <property type="term" value="F:transferase activity"/>
    <property type="evidence" value="ECO:0007669"/>
    <property type="project" value="UniProtKB-KW"/>
</dbReference>
<keyword evidence="4 5" id="KW-0663">Pyridoxal phosphate</keyword>
<reference evidence="7" key="1">
    <citation type="journal article" date="2023" name="Mol. Phylogenet. Evol.">
        <title>Genome-scale phylogeny and comparative genomics of the fungal order Sordariales.</title>
        <authorList>
            <person name="Hensen N."/>
            <person name="Bonometti L."/>
            <person name="Westerberg I."/>
            <person name="Brannstrom I.O."/>
            <person name="Guillou S."/>
            <person name="Cros-Aarteil S."/>
            <person name="Calhoun S."/>
            <person name="Haridas S."/>
            <person name="Kuo A."/>
            <person name="Mondo S."/>
            <person name="Pangilinan J."/>
            <person name="Riley R."/>
            <person name="LaButti K."/>
            <person name="Andreopoulos B."/>
            <person name="Lipzen A."/>
            <person name="Chen C."/>
            <person name="Yan M."/>
            <person name="Daum C."/>
            <person name="Ng V."/>
            <person name="Clum A."/>
            <person name="Steindorff A."/>
            <person name="Ohm R.A."/>
            <person name="Martin F."/>
            <person name="Silar P."/>
            <person name="Natvig D.O."/>
            <person name="Lalanne C."/>
            <person name="Gautier V."/>
            <person name="Ament-Velasquez S.L."/>
            <person name="Kruys A."/>
            <person name="Hutchinson M.I."/>
            <person name="Powell A.J."/>
            <person name="Barry K."/>
            <person name="Miller A.N."/>
            <person name="Grigoriev I.V."/>
            <person name="Debuchy R."/>
            <person name="Gladieux P."/>
            <person name="Hiltunen Thoren M."/>
            <person name="Johannesson H."/>
        </authorList>
    </citation>
    <scope>NUCLEOTIDE SEQUENCE</scope>
    <source>
        <strain evidence="7">PSN293</strain>
    </source>
</reference>
<evidence type="ECO:0000256" key="5">
    <source>
        <dbReference type="RuleBase" id="RU003693"/>
    </source>
</evidence>
<comment type="cofactor">
    <cofactor evidence="1 5">
        <name>pyridoxal 5'-phosphate</name>
        <dbReference type="ChEBI" id="CHEBI:597326"/>
    </cofactor>
</comment>
<evidence type="ECO:0000313" key="7">
    <source>
        <dbReference type="EMBL" id="KAK4209241.1"/>
    </source>
</evidence>
<evidence type="ECO:0000256" key="2">
    <source>
        <dbReference type="ARBA" id="ARBA00010008"/>
    </source>
</evidence>
<accession>A0AAN7B1H2</accession>
<dbReference type="Gene3D" id="3.90.1150.10">
    <property type="entry name" value="Aspartate Aminotransferase, domain 1"/>
    <property type="match status" value="1"/>
</dbReference>
<dbReference type="InterPro" id="IPR015422">
    <property type="entry name" value="PyrdxlP-dep_Trfase_small"/>
</dbReference>
<protein>
    <submittedName>
        <fullName evidence="7">Pyridoxal phosphate-dependent transferase</fullName>
    </submittedName>
</protein>
<reference evidence="7" key="2">
    <citation type="submission" date="2023-05" db="EMBL/GenBank/DDBJ databases">
        <authorList>
            <consortium name="Lawrence Berkeley National Laboratory"/>
            <person name="Steindorff A."/>
            <person name="Hensen N."/>
            <person name="Bonometti L."/>
            <person name="Westerberg I."/>
            <person name="Brannstrom I.O."/>
            <person name="Guillou S."/>
            <person name="Cros-Aarteil S."/>
            <person name="Calhoun S."/>
            <person name="Haridas S."/>
            <person name="Kuo A."/>
            <person name="Mondo S."/>
            <person name="Pangilinan J."/>
            <person name="Riley R."/>
            <person name="Labutti K."/>
            <person name="Andreopoulos B."/>
            <person name="Lipzen A."/>
            <person name="Chen C."/>
            <person name="Yanf M."/>
            <person name="Daum C."/>
            <person name="Ng V."/>
            <person name="Clum A."/>
            <person name="Ohm R."/>
            <person name="Martin F."/>
            <person name="Silar P."/>
            <person name="Natvig D."/>
            <person name="Lalanne C."/>
            <person name="Gautier V."/>
            <person name="Ament-Velasquez S.L."/>
            <person name="Kruys A."/>
            <person name="Hutchinson M.I."/>
            <person name="Powell A.J."/>
            <person name="Barry K."/>
            <person name="Miller A.N."/>
            <person name="Grigoriev I.V."/>
            <person name="Debuchy R."/>
            <person name="Gladieux P."/>
            <person name="Thoren M.H."/>
            <person name="Johannesson H."/>
        </authorList>
    </citation>
    <scope>NUCLEOTIDE SEQUENCE</scope>
    <source>
        <strain evidence="7">PSN293</strain>
    </source>
</reference>
<dbReference type="PANTHER" id="PTHR13693:SF77">
    <property type="entry name" value="8-AMINO-7-OXONONANOATE SYNTHASE"/>
    <property type="match status" value="1"/>
</dbReference>
<comment type="similarity">
    <text evidence="2">Belongs to the class-II pyridoxal-phosphate-dependent aminotransferase family. BioF subfamily.</text>
</comment>
<keyword evidence="3 7" id="KW-0808">Transferase</keyword>
<gene>
    <name evidence="7" type="ORF">QBC37DRAFT_430636</name>
</gene>
<dbReference type="InterPro" id="IPR004839">
    <property type="entry name" value="Aminotransferase_I/II_large"/>
</dbReference>
<dbReference type="InterPro" id="IPR001917">
    <property type="entry name" value="Aminotrans_II_pyridoxalP_BS"/>
</dbReference>
<evidence type="ECO:0000256" key="3">
    <source>
        <dbReference type="ARBA" id="ARBA00022679"/>
    </source>
</evidence>
<evidence type="ECO:0000313" key="8">
    <source>
        <dbReference type="Proteomes" id="UP001301769"/>
    </source>
</evidence>
<dbReference type="AlphaFoldDB" id="A0AAN7B1H2"/>
<dbReference type="PANTHER" id="PTHR13693">
    <property type="entry name" value="CLASS II AMINOTRANSFERASE/8-AMINO-7-OXONONANOATE SYNTHASE"/>
    <property type="match status" value="1"/>
</dbReference>
<dbReference type="SUPFAM" id="SSF53383">
    <property type="entry name" value="PLP-dependent transferases"/>
    <property type="match status" value="1"/>
</dbReference>
<feature type="domain" description="Aminotransferase class I/classII large" evidence="6">
    <location>
        <begin position="82"/>
        <end position="380"/>
    </location>
</feature>
<dbReference type="PROSITE" id="PS00599">
    <property type="entry name" value="AA_TRANSFER_CLASS_2"/>
    <property type="match status" value="1"/>
</dbReference>
<dbReference type="GO" id="GO:0030170">
    <property type="term" value="F:pyridoxal phosphate binding"/>
    <property type="evidence" value="ECO:0007669"/>
    <property type="project" value="InterPro"/>
</dbReference>
<comment type="caution">
    <text evidence="7">The sequence shown here is derived from an EMBL/GenBank/DDBJ whole genome shotgun (WGS) entry which is preliminary data.</text>
</comment>
<dbReference type="InterPro" id="IPR050087">
    <property type="entry name" value="AON_synthase_class-II"/>
</dbReference>
<proteinExistence type="inferred from homology"/>
<dbReference type="InterPro" id="IPR015424">
    <property type="entry name" value="PyrdxlP-dep_Trfase"/>
</dbReference>
<evidence type="ECO:0000259" key="6">
    <source>
        <dbReference type="Pfam" id="PF00155"/>
    </source>
</evidence>
<keyword evidence="8" id="KW-1185">Reference proteome</keyword>